<dbReference type="GO" id="GO:0016887">
    <property type="term" value="F:ATP hydrolysis activity"/>
    <property type="evidence" value="ECO:0007669"/>
    <property type="project" value="InterPro"/>
</dbReference>
<feature type="binding site" evidence="11">
    <location>
        <begin position="121"/>
        <end position="126"/>
    </location>
    <ligand>
        <name>ATP</name>
        <dbReference type="ChEBI" id="CHEBI:30616"/>
    </ligand>
</feature>
<dbReference type="Gene3D" id="1.20.120.790">
    <property type="entry name" value="Heat shock protein 90, C-terminal domain"/>
    <property type="match status" value="1"/>
</dbReference>
<comment type="subcellular location">
    <subcellularLocation>
        <location evidence="1 10">Cytoplasm</location>
    </subcellularLocation>
</comment>
<name>W9GXH5_9PROT</name>
<feature type="binding site" evidence="11">
    <location>
        <begin position="99"/>
        <end position="100"/>
    </location>
    <ligand>
        <name>ATP</name>
        <dbReference type="ChEBI" id="CHEBI:30616"/>
    </ligand>
</feature>
<evidence type="ECO:0000256" key="1">
    <source>
        <dbReference type="ARBA" id="ARBA00004496"/>
    </source>
</evidence>
<dbReference type="Proteomes" id="UP000019486">
    <property type="component" value="Unassembled WGS sequence"/>
</dbReference>
<dbReference type="GO" id="GO:0140662">
    <property type="term" value="F:ATP-dependent protein folding chaperone"/>
    <property type="evidence" value="ECO:0007669"/>
    <property type="project" value="InterPro"/>
</dbReference>
<evidence type="ECO:0000256" key="3">
    <source>
        <dbReference type="ARBA" id="ARBA00022490"/>
    </source>
</evidence>
<feature type="domain" description="Histidine kinase/HSP90-like ATPase" evidence="12">
    <location>
        <begin position="26"/>
        <end position="181"/>
    </location>
</feature>
<sequence>MSEERLSFQAEVSRLLDMVAHSLYSEKEVFLRELISNASDACDRLRYAALTQPELSADDPDLKIRLVTDADAKTLTVADNGVGMNREDLIENLGTIARSGTAAFMNKLTGDDKKDVGLIGQFGVGFYSAFMVSTRVEVLSRKAGESQGWRWVSDGRGEFTVSEADDVARGTRVVLHLKDDEGEFLDEQRLRRIVQKYSDHIALPILLGTGDDAQALNKASALWTRSRNEITPDEYKEFYHHVGHAFDDPWLTLHWRAEGKIEYTSLLFVPSAKPFDLFNPDRRHRVKLYVKRVFITDEAEGLVPPYLRFLRGVVDSEDLPLNISREMLQHNPMLAKIRAGIVRRVLGDLTKKAEDPEQADSYAEFWENFGAVLKEGLYEDYEHREQLTKLMRFRSTGAEGLVSLDDYIGRMKEGQDAIFHITGDDIESLRRSPQIEGFKARGVEVLLLTDPVDEFWIPSVAEYQGKKFKSVTRGGADLSRIKAESEPEKDQEKPAENDLGSLVAAIKLTLAEAVKDVRISERLTDSPVCLVADEGDMDMHLERLLKQHRQLDGGAKRILEVNPTHPLIRRLTDLAAKEGAAAGISDIAWLLLDQARIVEGEPIPDPAAFSRRLAIVMEKGLGLAA</sequence>
<dbReference type="NCBIfam" id="NF003555">
    <property type="entry name" value="PRK05218.1"/>
    <property type="match status" value="1"/>
</dbReference>
<evidence type="ECO:0000256" key="7">
    <source>
        <dbReference type="ARBA" id="ARBA00023186"/>
    </source>
</evidence>
<dbReference type="Pfam" id="PF00183">
    <property type="entry name" value="HSP90"/>
    <property type="match status" value="1"/>
</dbReference>
<dbReference type="InterPro" id="IPR036890">
    <property type="entry name" value="HATPase_C_sf"/>
</dbReference>
<dbReference type="RefSeq" id="WP_037459041.1">
    <property type="nucleotide sequence ID" value="NZ_AVFL01000027.1"/>
</dbReference>
<keyword evidence="6 10" id="KW-0346">Stress response</keyword>
<feature type="binding site" evidence="11">
    <location>
        <position position="33"/>
    </location>
    <ligand>
        <name>ATP</name>
        <dbReference type="ChEBI" id="CHEBI:30616"/>
    </ligand>
</feature>
<reference evidence="13 14" key="1">
    <citation type="submission" date="2013-08" db="EMBL/GenBank/DDBJ databases">
        <title>The genome sequence of Skermanella stibiiresistens.</title>
        <authorList>
            <person name="Zhu W."/>
            <person name="Wang G."/>
        </authorList>
    </citation>
    <scope>NUCLEOTIDE SEQUENCE [LARGE SCALE GENOMIC DNA]</scope>
    <source>
        <strain evidence="13 14">SB22</strain>
    </source>
</reference>
<dbReference type="SUPFAM" id="SSF110942">
    <property type="entry name" value="HSP90 C-terminal domain"/>
    <property type="match status" value="1"/>
</dbReference>
<dbReference type="InterPro" id="IPR001404">
    <property type="entry name" value="Hsp90_fam"/>
</dbReference>
<dbReference type="InterPro" id="IPR020575">
    <property type="entry name" value="Hsp90_N"/>
</dbReference>
<dbReference type="InterPro" id="IPR037196">
    <property type="entry name" value="HSP90_C"/>
</dbReference>
<keyword evidence="7 10" id="KW-0143">Chaperone</keyword>
<dbReference type="STRING" id="1385369.N825_11695"/>
<feature type="binding site" evidence="11">
    <location>
        <position position="171"/>
    </location>
    <ligand>
        <name>ATP</name>
        <dbReference type="ChEBI" id="CHEBI:30616"/>
    </ligand>
</feature>
<dbReference type="HAMAP" id="MF_00505">
    <property type="entry name" value="HSP90"/>
    <property type="match status" value="1"/>
</dbReference>
<evidence type="ECO:0000259" key="12">
    <source>
        <dbReference type="SMART" id="SM00387"/>
    </source>
</evidence>
<comment type="subunit">
    <text evidence="10">Homodimer.</text>
</comment>
<feature type="binding site" evidence="11">
    <location>
        <position position="37"/>
    </location>
    <ligand>
        <name>ATP</name>
        <dbReference type="ChEBI" id="CHEBI:30616"/>
    </ligand>
</feature>
<keyword evidence="4 10" id="KW-0547">Nucleotide-binding</keyword>
<dbReference type="SUPFAM" id="SSF54211">
    <property type="entry name" value="Ribosomal protein S5 domain 2-like"/>
    <property type="match status" value="1"/>
</dbReference>
<comment type="caution">
    <text evidence="13">The sequence shown here is derived from an EMBL/GenBank/DDBJ whole genome shotgun (WGS) entry which is preliminary data.</text>
</comment>
<evidence type="ECO:0000256" key="11">
    <source>
        <dbReference type="PIRSR" id="PIRSR002583-1"/>
    </source>
</evidence>
<dbReference type="PIRSF" id="PIRSF002583">
    <property type="entry name" value="Hsp90"/>
    <property type="match status" value="1"/>
</dbReference>
<dbReference type="OrthoDB" id="9802640at2"/>
<feature type="binding site" evidence="11">
    <location>
        <position position="84"/>
    </location>
    <ligand>
        <name>ATP</name>
        <dbReference type="ChEBI" id="CHEBI:30616"/>
    </ligand>
</feature>
<feature type="binding site" evidence="11">
    <location>
        <position position="92"/>
    </location>
    <ligand>
        <name>ATP</name>
        <dbReference type="ChEBI" id="CHEBI:30616"/>
    </ligand>
</feature>
<dbReference type="GO" id="GO:0005524">
    <property type="term" value="F:ATP binding"/>
    <property type="evidence" value="ECO:0007669"/>
    <property type="project" value="UniProtKB-UniRule"/>
</dbReference>
<comment type="similarity">
    <text evidence="2 10">Belongs to the heat shock protein 90 family.</text>
</comment>
<evidence type="ECO:0000313" key="14">
    <source>
        <dbReference type="Proteomes" id="UP000019486"/>
    </source>
</evidence>
<protein>
    <recommendedName>
        <fullName evidence="9 10">Chaperone protein HtpG</fullName>
    </recommendedName>
    <alternativeName>
        <fullName evidence="10">Heat shock protein HtpG</fullName>
    </alternativeName>
    <alternativeName>
        <fullName evidence="10">High temperature protein G</fullName>
    </alternativeName>
</protein>
<dbReference type="FunFam" id="3.30.565.10:FF:000009">
    <property type="entry name" value="Molecular chaperone HtpG"/>
    <property type="match status" value="1"/>
</dbReference>
<dbReference type="FunFam" id="3.30.230.80:FF:000002">
    <property type="entry name" value="Molecular chaperone HtpG"/>
    <property type="match status" value="1"/>
</dbReference>
<dbReference type="SMART" id="SM00387">
    <property type="entry name" value="HATPase_c"/>
    <property type="match status" value="1"/>
</dbReference>
<evidence type="ECO:0000256" key="9">
    <source>
        <dbReference type="ARBA" id="ARBA00070675"/>
    </source>
</evidence>
<proteinExistence type="inferred from homology"/>
<evidence type="ECO:0000256" key="8">
    <source>
        <dbReference type="ARBA" id="ARBA00058590"/>
    </source>
</evidence>
<organism evidence="13 14">
    <name type="scientific">Skermanella stibiiresistens SB22</name>
    <dbReference type="NCBI Taxonomy" id="1385369"/>
    <lineage>
        <taxon>Bacteria</taxon>
        <taxon>Pseudomonadati</taxon>
        <taxon>Pseudomonadota</taxon>
        <taxon>Alphaproteobacteria</taxon>
        <taxon>Rhodospirillales</taxon>
        <taxon>Azospirillaceae</taxon>
        <taxon>Skermanella</taxon>
    </lineage>
</organism>
<keyword evidence="5 10" id="KW-0067">ATP-binding</keyword>
<dbReference type="InterPro" id="IPR003594">
    <property type="entry name" value="HATPase_dom"/>
</dbReference>
<evidence type="ECO:0000256" key="4">
    <source>
        <dbReference type="ARBA" id="ARBA00022741"/>
    </source>
</evidence>
<dbReference type="CDD" id="cd16927">
    <property type="entry name" value="HATPase_Hsp90-like"/>
    <property type="match status" value="1"/>
</dbReference>
<evidence type="ECO:0000256" key="5">
    <source>
        <dbReference type="ARBA" id="ARBA00022840"/>
    </source>
</evidence>
<dbReference type="Gene3D" id="3.30.565.10">
    <property type="entry name" value="Histidine kinase-like ATPase, C-terminal domain"/>
    <property type="match status" value="1"/>
</dbReference>
<keyword evidence="14" id="KW-1185">Reference proteome</keyword>
<dbReference type="GO" id="GO:0005737">
    <property type="term" value="C:cytoplasm"/>
    <property type="evidence" value="ECO:0007669"/>
    <property type="project" value="UniProtKB-SubCell"/>
</dbReference>
<keyword evidence="3 10" id="KW-0963">Cytoplasm</keyword>
<gene>
    <name evidence="10" type="primary">htpG</name>
    <name evidence="13" type="ORF">N825_11695</name>
</gene>
<evidence type="ECO:0000256" key="6">
    <source>
        <dbReference type="ARBA" id="ARBA00023016"/>
    </source>
</evidence>
<dbReference type="Gene3D" id="3.40.50.11260">
    <property type="match status" value="1"/>
</dbReference>
<feature type="region of interest" description="C" evidence="10">
    <location>
        <begin position="544"/>
        <end position="625"/>
    </location>
</feature>
<evidence type="ECO:0000313" key="13">
    <source>
        <dbReference type="EMBL" id="EWY37341.1"/>
    </source>
</evidence>
<comment type="caution">
    <text evidence="10">Lacks conserved residue(s) required for the propagation of feature annotation.</text>
</comment>
<evidence type="ECO:0000256" key="10">
    <source>
        <dbReference type="HAMAP-Rule" id="MF_00505"/>
    </source>
</evidence>
<feature type="binding site" evidence="11">
    <location>
        <position position="325"/>
    </location>
    <ligand>
        <name>ATP</name>
        <dbReference type="ChEBI" id="CHEBI:30616"/>
    </ligand>
</feature>
<dbReference type="SUPFAM" id="SSF55874">
    <property type="entry name" value="ATPase domain of HSP90 chaperone/DNA topoisomerase II/histidine kinase"/>
    <property type="match status" value="1"/>
</dbReference>
<dbReference type="PATRIC" id="fig|1385369.3.peg.5607"/>
<dbReference type="InterPro" id="IPR020568">
    <property type="entry name" value="Ribosomal_Su5_D2-typ_SF"/>
</dbReference>
<dbReference type="PRINTS" id="PR00775">
    <property type="entry name" value="HEATSHOCK90"/>
</dbReference>
<dbReference type="AlphaFoldDB" id="W9GXH5"/>
<feature type="region of interest" description="A; substrate-binding" evidence="10">
    <location>
        <begin position="1"/>
        <end position="325"/>
    </location>
</feature>
<dbReference type="PANTHER" id="PTHR11528">
    <property type="entry name" value="HEAT SHOCK PROTEIN 90 FAMILY MEMBER"/>
    <property type="match status" value="1"/>
</dbReference>
<feature type="binding site" evidence="11">
    <location>
        <position position="79"/>
    </location>
    <ligand>
        <name>ATP</name>
        <dbReference type="ChEBI" id="CHEBI:30616"/>
    </ligand>
</feature>
<dbReference type="Pfam" id="PF13589">
    <property type="entry name" value="HATPase_c_3"/>
    <property type="match status" value="1"/>
</dbReference>
<accession>W9GXH5</accession>
<evidence type="ECO:0000256" key="2">
    <source>
        <dbReference type="ARBA" id="ARBA00008239"/>
    </source>
</evidence>
<comment type="function">
    <text evidence="8 10">Molecular chaperone. Has ATPase activity.</text>
</comment>
<dbReference type="EMBL" id="AVFL01000027">
    <property type="protein sequence ID" value="EWY37341.1"/>
    <property type="molecule type" value="Genomic_DNA"/>
</dbReference>
<dbReference type="GO" id="GO:0051082">
    <property type="term" value="F:unfolded protein binding"/>
    <property type="evidence" value="ECO:0007669"/>
    <property type="project" value="UniProtKB-UniRule"/>
</dbReference>
<dbReference type="Gene3D" id="3.30.230.80">
    <property type="match status" value="1"/>
</dbReference>